<dbReference type="SUPFAM" id="SSF53474">
    <property type="entry name" value="alpha/beta-Hydrolases"/>
    <property type="match status" value="1"/>
</dbReference>
<dbReference type="InterPro" id="IPR029058">
    <property type="entry name" value="AB_hydrolase_fold"/>
</dbReference>
<name>A0ABR1K323_9AGAR</name>
<keyword evidence="5" id="KW-1185">Reference proteome</keyword>
<evidence type="ECO:0000256" key="2">
    <source>
        <dbReference type="SAM" id="MobiDB-lite"/>
    </source>
</evidence>
<dbReference type="Gene3D" id="3.40.50.1820">
    <property type="entry name" value="alpha/beta hydrolase"/>
    <property type="match status" value="1"/>
</dbReference>
<reference evidence="4 5" key="1">
    <citation type="submission" date="2024-01" db="EMBL/GenBank/DDBJ databases">
        <title>A draft genome for the cacao thread blight pathogen Marasmiellus scandens.</title>
        <authorList>
            <person name="Baruah I.K."/>
            <person name="Leung J."/>
            <person name="Bukari Y."/>
            <person name="Amoako-Attah I."/>
            <person name="Meinhardt L.W."/>
            <person name="Bailey B.A."/>
            <person name="Cohen S.P."/>
        </authorList>
    </citation>
    <scope>NUCLEOTIDE SEQUENCE [LARGE SCALE GENOMIC DNA]</scope>
    <source>
        <strain evidence="4 5">GH-19</strain>
    </source>
</reference>
<proteinExistence type="inferred from homology"/>
<feature type="compositionally biased region" description="Basic and acidic residues" evidence="2">
    <location>
        <begin position="388"/>
        <end position="399"/>
    </location>
</feature>
<evidence type="ECO:0000313" key="4">
    <source>
        <dbReference type="EMBL" id="KAK7470464.1"/>
    </source>
</evidence>
<feature type="compositionally biased region" description="Polar residues" evidence="2">
    <location>
        <begin position="402"/>
        <end position="421"/>
    </location>
</feature>
<feature type="region of interest" description="Disordered" evidence="2">
    <location>
        <begin position="388"/>
        <end position="421"/>
    </location>
</feature>
<dbReference type="EMBL" id="JBANRG010000002">
    <property type="protein sequence ID" value="KAK7470464.1"/>
    <property type="molecule type" value="Genomic_DNA"/>
</dbReference>
<dbReference type="Proteomes" id="UP001498398">
    <property type="component" value="Unassembled WGS sequence"/>
</dbReference>
<sequence length="421" mass="45228">MSNETDSTGNPLAVASTSSDLLLIIFIHGFKGDDDTFSKFPQRLHHILTETIPSCEVECVVFPAYETKGELNEAVTRFADWLTTLTVEKEVAHGGAGKAKIVLCGHSMGGLLAADSLLEFVNSRPDKSAPVWPNIVGCIAFDTPYLGLHPFVFKNSATKAIQYANSARVVGSAVLGSLAGWGAKKATTPTTETPPVPTSQDKPGTPPASASPGPPPAQNQSKSPWGKWAPAAYAIGGAVAAGAAGGVAYWRKDDLGMGYNWVTDHFKYVGNLWDEDELKKRLDAVIAVEKTHGILFRVYYTLLPAVPLLHDKDRSFVMLPKPNAPEILAHFLPAVNNTAPDELHAHTGMFGANTNDGYYKLGLDTAGLIREAMMMRRGVVDPEVNKKVVEEAAESDPHKNSKSSMKVDSSVGTSDLDMQQE</sequence>
<dbReference type="PANTHER" id="PTHR47842:SF1">
    <property type="entry name" value="DUF676 DOMAIN-CONTAINING PROTEIN"/>
    <property type="match status" value="1"/>
</dbReference>
<protein>
    <recommendedName>
        <fullName evidence="3">DUF676 domain-containing protein</fullName>
    </recommendedName>
</protein>
<feature type="region of interest" description="Disordered" evidence="2">
    <location>
        <begin position="184"/>
        <end position="224"/>
    </location>
</feature>
<organism evidence="4 5">
    <name type="scientific">Marasmiellus scandens</name>
    <dbReference type="NCBI Taxonomy" id="2682957"/>
    <lineage>
        <taxon>Eukaryota</taxon>
        <taxon>Fungi</taxon>
        <taxon>Dikarya</taxon>
        <taxon>Basidiomycota</taxon>
        <taxon>Agaricomycotina</taxon>
        <taxon>Agaricomycetes</taxon>
        <taxon>Agaricomycetidae</taxon>
        <taxon>Agaricales</taxon>
        <taxon>Marasmiineae</taxon>
        <taxon>Omphalotaceae</taxon>
        <taxon>Marasmiellus</taxon>
    </lineage>
</organism>
<dbReference type="InterPro" id="IPR007751">
    <property type="entry name" value="DUF676_lipase-like"/>
</dbReference>
<evidence type="ECO:0000313" key="5">
    <source>
        <dbReference type="Proteomes" id="UP001498398"/>
    </source>
</evidence>
<dbReference type="Pfam" id="PF05057">
    <property type="entry name" value="DUF676"/>
    <property type="match status" value="1"/>
</dbReference>
<gene>
    <name evidence="4" type="ORF">VKT23_001889</name>
</gene>
<dbReference type="PANTHER" id="PTHR47842">
    <property type="entry name" value="EXPRESSED PROTEIN"/>
    <property type="match status" value="1"/>
</dbReference>
<comment type="caution">
    <text evidence="4">The sequence shown here is derived from an EMBL/GenBank/DDBJ whole genome shotgun (WGS) entry which is preliminary data.</text>
</comment>
<evidence type="ECO:0000256" key="1">
    <source>
        <dbReference type="ARBA" id="ARBA00007920"/>
    </source>
</evidence>
<evidence type="ECO:0000259" key="3">
    <source>
        <dbReference type="Pfam" id="PF05057"/>
    </source>
</evidence>
<feature type="domain" description="DUF676" evidence="3">
    <location>
        <begin position="22"/>
        <end position="149"/>
    </location>
</feature>
<comment type="similarity">
    <text evidence="1">Belongs to the putative lipase ROG1 family.</text>
</comment>
<accession>A0ABR1K323</accession>